<dbReference type="SUPFAM" id="SSF52833">
    <property type="entry name" value="Thioredoxin-like"/>
    <property type="match status" value="1"/>
</dbReference>
<dbReference type="PANTHER" id="PTHR36057:SF1">
    <property type="entry name" value="LIPOPROTEIN LIPID ATTACHMENT SITE-LIKE PROTEIN, PUTATIVE (DUF1223)-RELATED"/>
    <property type="match status" value="1"/>
</dbReference>
<dbReference type="Proteomes" id="UP000318010">
    <property type="component" value="Unassembled WGS sequence"/>
</dbReference>
<reference evidence="2 3" key="1">
    <citation type="submission" date="2019-07" db="EMBL/GenBank/DDBJ databases">
        <authorList>
            <person name="Kim J."/>
        </authorList>
    </citation>
    <scope>NUCLEOTIDE SEQUENCE [LARGE SCALE GENOMIC DNA]</scope>
    <source>
        <strain evidence="2 3">MJ1a</strain>
    </source>
</reference>
<name>A0A563TXY4_9SPHI</name>
<feature type="signal peptide" evidence="1">
    <location>
        <begin position="1"/>
        <end position="16"/>
    </location>
</feature>
<feature type="chain" id="PRO_5022016224" evidence="1">
    <location>
        <begin position="17"/>
        <end position="252"/>
    </location>
</feature>
<proteinExistence type="predicted"/>
<dbReference type="PANTHER" id="PTHR36057">
    <property type="match status" value="1"/>
</dbReference>
<evidence type="ECO:0000256" key="1">
    <source>
        <dbReference type="SAM" id="SignalP"/>
    </source>
</evidence>
<sequence length="252" mass="27213">MKSTKIFSFLSFAVLAGLGSLSFSDQSIQKTPVDKGFAVVELFTSEGCSSCPPADAVVAKIEKEMNGQPVYILAYHVDYWNRLGWKDVFSSADYSKRQNTYANWLNLSSVYTPQIVVNGKTEFVASQEGTLRKAINTGLKQPAQTDLSLDNFKVNNGSATLNYHTEAAPGQVLVLALVKKLATIAVKAGENSGRTLSHVQIVTNIQNIRVNASSGEATLKLPPDFGAKQFELIAFVQDSKTGSINAATKLAL</sequence>
<dbReference type="InterPro" id="IPR010634">
    <property type="entry name" value="DUF1223"/>
</dbReference>
<gene>
    <name evidence="2" type="ORF">FPZ42_17000</name>
</gene>
<dbReference type="Pfam" id="PF06764">
    <property type="entry name" value="DUF1223"/>
    <property type="match status" value="1"/>
</dbReference>
<comment type="caution">
    <text evidence="2">The sequence shown here is derived from an EMBL/GenBank/DDBJ whole genome shotgun (WGS) entry which is preliminary data.</text>
</comment>
<dbReference type="EMBL" id="VOEI01000007">
    <property type="protein sequence ID" value="TWR24186.1"/>
    <property type="molecule type" value="Genomic_DNA"/>
</dbReference>
<dbReference type="OrthoDB" id="9808254at2"/>
<keyword evidence="1" id="KW-0732">Signal</keyword>
<evidence type="ECO:0000313" key="3">
    <source>
        <dbReference type="Proteomes" id="UP000318010"/>
    </source>
</evidence>
<dbReference type="RefSeq" id="WP_146273064.1">
    <property type="nucleotide sequence ID" value="NZ_VOEI01000007.1"/>
</dbReference>
<keyword evidence="3" id="KW-1185">Reference proteome</keyword>
<dbReference type="InterPro" id="IPR036249">
    <property type="entry name" value="Thioredoxin-like_sf"/>
</dbReference>
<protein>
    <submittedName>
        <fullName evidence="2">DUF1223 domain-containing protein</fullName>
    </submittedName>
</protein>
<evidence type="ECO:0000313" key="2">
    <source>
        <dbReference type="EMBL" id="TWR24186.1"/>
    </source>
</evidence>
<accession>A0A563TXY4</accession>
<organism evidence="2 3">
    <name type="scientific">Mucilaginibacter achroorhodeus</name>
    <dbReference type="NCBI Taxonomy" id="2599294"/>
    <lineage>
        <taxon>Bacteria</taxon>
        <taxon>Pseudomonadati</taxon>
        <taxon>Bacteroidota</taxon>
        <taxon>Sphingobacteriia</taxon>
        <taxon>Sphingobacteriales</taxon>
        <taxon>Sphingobacteriaceae</taxon>
        <taxon>Mucilaginibacter</taxon>
    </lineage>
</organism>
<dbReference type="AlphaFoldDB" id="A0A563TXY4"/>